<dbReference type="GO" id="GO:0016491">
    <property type="term" value="F:oxidoreductase activity"/>
    <property type="evidence" value="ECO:0007669"/>
    <property type="project" value="UniProtKB-KW"/>
</dbReference>
<reference evidence="2 3" key="1">
    <citation type="submission" date="2023-04" db="EMBL/GenBank/DDBJ databases">
        <title>A long-awaited taxogenomic arrangement of the family Halomonadaceae.</title>
        <authorList>
            <person name="De La Haba R."/>
            <person name="Chuvochina M."/>
            <person name="Wittouck S."/>
            <person name="Arahal D.R."/>
            <person name="Sanchez-Porro C."/>
            <person name="Hugenholtz P."/>
            <person name="Ventosa A."/>
        </authorList>
    </citation>
    <scope>NUCLEOTIDE SEQUENCE [LARGE SCALE GENOMIC DNA]</scope>
    <source>
        <strain evidence="2 3">DSM 22428</strain>
    </source>
</reference>
<dbReference type="InterPro" id="IPR002563">
    <property type="entry name" value="Flavin_Rdtase-like_dom"/>
</dbReference>
<organism evidence="2 3">
    <name type="scientific">Larsenimonas suaedae</name>
    <dbReference type="NCBI Taxonomy" id="1851019"/>
    <lineage>
        <taxon>Bacteria</taxon>
        <taxon>Pseudomonadati</taxon>
        <taxon>Pseudomonadota</taxon>
        <taxon>Gammaproteobacteria</taxon>
        <taxon>Oceanospirillales</taxon>
        <taxon>Halomonadaceae</taxon>
        <taxon>Larsenimonas</taxon>
    </lineage>
</organism>
<evidence type="ECO:0000259" key="1">
    <source>
        <dbReference type="SMART" id="SM00903"/>
    </source>
</evidence>
<dbReference type="PANTHER" id="PTHR43812:SF2">
    <property type="entry name" value="FLAVIN REDUCTASE LIKE DOMAIN-CONTAINING PROTEIN"/>
    <property type="match status" value="1"/>
</dbReference>
<dbReference type="SUPFAM" id="SSF50475">
    <property type="entry name" value="FMN-binding split barrel"/>
    <property type="match status" value="1"/>
</dbReference>
<dbReference type="Proteomes" id="UP001269375">
    <property type="component" value="Unassembled WGS sequence"/>
</dbReference>
<dbReference type="Gene3D" id="2.30.110.10">
    <property type="entry name" value="Electron Transport, Fmn-binding Protein, Chain A"/>
    <property type="match status" value="1"/>
</dbReference>
<dbReference type="Pfam" id="PF01613">
    <property type="entry name" value="Flavin_Reduct"/>
    <property type="match status" value="1"/>
</dbReference>
<sequence>MSQDAYFYEPKHGHGLPHDPFKSIIAPRPIGWISSQDQNGVRNLAPYSFFNAFCAAPPIIGFASAGWKDSVRNIEATGEFCWNLSTRSLAAAMNTSCDAVDAAVDEFELAGLTPAASSVISAPRVQEAPVSFECRLTQLLRLETADGTAVDTWLVMGEVVGVHIDPALLEEGIYQTAAAEPIMRAGGPTTYYTISDNERFDMARPGAAPGG</sequence>
<keyword evidence="2" id="KW-0560">Oxidoreductase</keyword>
<dbReference type="SMART" id="SM00903">
    <property type="entry name" value="Flavin_Reduct"/>
    <property type="match status" value="1"/>
</dbReference>
<proteinExistence type="predicted"/>
<evidence type="ECO:0000313" key="3">
    <source>
        <dbReference type="Proteomes" id="UP001269375"/>
    </source>
</evidence>
<comment type="caution">
    <text evidence="2">The sequence shown here is derived from an EMBL/GenBank/DDBJ whole genome shotgun (WGS) entry which is preliminary data.</text>
</comment>
<accession>A0ABU1GSM3</accession>
<keyword evidence="3" id="KW-1185">Reference proteome</keyword>
<dbReference type="EMBL" id="JARWAO010000001">
    <property type="protein sequence ID" value="MDR5894507.1"/>
    <property type="molecule type" value="Genomic_DNA"/>
</dbReference>
<dbReference type="RefSeq" id="WP_251593444.1">
    <property type="nucleotide sequence ID" value="NZ_JAMLJI010000002.1"/>
</dbReference>
<dbReference type="PANTHER" id="PTHR43812">
    <property type="entry name" value="BLR2425 PROTEIN"/>
    <property type="match status" value="1"/>
</dbReference>
<dbReference type="EC" id="1.5.1.-" evidence="2"/>
<evidence type="ECO:0000313" key="2">
    <source>
        <dbReference type="EMBL" id="MDR5894507.1"/>
    </source>
</evidence>
<protein>
    <submittedName>
        <fullName evidence="2">Flavin reductase family protein</fullName>
        <ecNumber evidence="2">1.5.1.-</ecNumber>
    </submittedName>
</protein>
<feature type="domain" description="Flavin reductase like" evidence="1">
    <location>
        <begin position="23"/>
        <end position="176"/>
    </location>
</feature>
<name>A0ABU1GSM3_9GAMM</name>
<dbReference type="InterPro" id="IPR012349">
    <property type="entry name" value="Split_barrel_FMN-bd"/>
</dbReference>
<gene>
    <name evidence="2" type="ORF">QC825_00300</name>
</gene>